<evidence type="ECO:0000256" key="1">
    <source>
        <dbReference type="SAM" id="Coils"/>
    </source>
</evidence>
<feature type="region of interest" description="Disordered" evidence="2">
    <location>
        <begin position="1"/>
        <end position="30"/>
    </location>
</feature>
<keyword evidence="4" id="KW-1185">Reference proteome</keyword>
<protein>
    <submittedName>
        <fullName evidence="3">Uncharacterized protein</fullName>
    </submittedName>
</protein>
<gene>
    <name evidence="3" type="ORF">FAZ95_01200</name>
</gene>
<name>A0A4P8IJS5_9BURK</name>
<accession>A0A4P8IJS5</accession>
<dbReference type="Proteomes" id="UP000298656">
    <property type="component" value="Chromosome 1"/>
</dbReference>
<dbReference type="EMBL" id="CP040077">
    <property type="protein sequence ID" value="QCP47917.1"/>
    <property type="molecule type" value="Genomic_DNA"/>
</dbReference>
<dbReference type="RefSeq" id="WP_137330759.1">
    <property type="nucleotide sequence ID" value="NZ_CP040077.1"/>
</dbReference>
<proteinExistence type="predicted"/>
<evidence type="ECO:0000313" key="3">
    <source>
        <dbReference type="EMBL" id="QCP47917.1"/>
    </source>
</evidence>
<reference evidence="3 4" key="1">
    <citation type="submission" date="2019-05" db="EMBL/GenBank/DDBJ databases">
        <title>Burkholderia sp. DHOD12, isolated from subtropical forest soil.</title>
        <authorList>
            <person name="Gao Z.-H."/>
            <person name="Qiu L.-H."/>
        </authorList>
    </citation>
    <scope>NUCLEOTIDE SEQUENCE [LARGE SCALE GENOMIC DNA]</scope>
    <source>
        <strain evidence="3 4">DHOD12</strain>
    </source>
</reference>
<organism evidence="3 4">
    <name type="scientific">Trinickia violacea</name>
    <dbReference type="NCBI Taxonomy" id="2571746"/>
    <lineage>
        <taxon>Bacteria</taxon>
        <taxon>Pseudomonadati</taxon>
        <taxon>Pseudomonadota</taxon>
        <taxon>Betaproteobacteria</taxon>
        <taxon>Burkholderiales</taxon>
        <taxon>Burkholderiaceae</taxon>
        <taxon>Trinickia</taxon>
    </lineage>
</organism>
<evidence type="ECO:0000256" key="2">
    <source>
        <dbReference type="SAM" id="MobiDB-lite"/>
    </source>
</evidence>
<feature type="coiled-coil region" evidence="1">
    <location>
        <begin position="48"/>
        <end position="138"/>
    </location>
</feature>
<dbReference type="AlphaFoldDB" id="A0A4P8IJS5"/>
<dbReference type="KEGG" id="tvl:FAZ95_01200"/>
<keyword evidence="1" id="KW-0175">Coiled coil</keyword>
<sequence length="283" mass="31425">METKRHQAPGTPPAETNIAAHGATKSPTSLQKEVDEITAQLLAANASLSGLEVESKEATRKIAEETARADRNARLLSECETSLRRMTEQRDAAEADLHSIEDKLNVGQVQLSVRIEQMKELMSMLDELQTHVDQLAQVSPKTYEHFRNVRFTLGGLLPRANRRPPAQGSMADFDDFVFKVGAIPAEKIRLANKAVVEAMDSLRDSNDLTAASMLGMSDEALQLSRQMNYRDKQQLINSRLPIWQYRFSVVPVSAPSDGRPRELDQRALAASVLASFKDLESLL</sequence>
<evidence type="ECO:0000313" key="4">
    <source>
        <dbReference type="Proteomes" id="UP000298656"/>
    </source>
</evidence>